<dbReference type="GO" id="GO:0008194">
    <property type="term" value="F:UDP-glycosyltransferase activity"/>
    <property type="evidence" value="ECO:0007669"/>
    <property type="project" value="InterPro"/>
</dbReference>
<evidence type="ECO:0000259" key="2">
    <source>
        <dbReference type="Pfam" id="PF06722"/>
    </source>
</evidence>
<sequence>QKFALGIFSPHLLNGPMASSEKSTRSSSDQREHKKILFFTSSEYGQANVILAVAYELLLRREYQVHFASFAILENRIRELNELAATDDSTAAVFHTIPGASSAEALNAKDEFIGPYPAGIRGALDTYRVTLPAMANTWDEREYMLGYESCIHILQAINPDIIVADPLFSQGLDACLKMSRKCVVLSPNTFQDILRKRQPLSRLQFFLYPAYVYTHFQATGIDRYRISSAFPYPVPWHLILANIFLKISLIWILITSPTVRTLISWRKAQNLPALPPVFNIWQKENYYLVPSIPETDFPCHLESNVTACGPILLPFPSVAEVDPELQAWLIRGPTVLINLGSHIRMDGSMARQFAASLKYLLDKRPDIQVLWKLKTTRTPAFQNGTSSKSNLNGDLRIAGLEEGPLDALSNELATGRVKVLEWLSVDPLAMLQTGHVVCSVHHGGSNSFHEALSAGVPQIVLPCWLDTFEFANRVEYLGIGIYGSRSAAPRVEAGELSRALARVLGDGEEAYSMRRQARELAEISGRVGGRVKACEKINELLEHI</sequence>
<name>A0A7D8YZ83_9HELO</name>
<gene>
    <name evidence="3" type="primary">sdnJ</name>
    <name evidence="3" type="ORF">LCER1_G003516</name>
</gene>
<dbReference type="PANTHER" id="PTHR48050:SF13">
    <property type="entry name" value="STEROL 3-BETA-GLUCOSYLTRANSFERASE UGT80A2"/>
    <property type="match status" value="1"/>
</dbReference>
<dbReference type="AlphaFoldDB" id="A0A7D8YZ83"/>
<proteinExistence type="predicted"/>
<dbReference type="InterPro" id="IPR010610">
    <property type="entry name" value="EryCIII-like_C"/>
</dbReference>
<protein>
    <submittedName>
        <fullName evidence="3">Glycosyltransferase sdnJ</fullName>
    </submittedName>
</protein>
<dbReference type="GO" id="GO:0016758">
    <property type="term" value="F:hexosyltransferase activity"/>
    <property type="evidence" value="ECO:0007669"/>
    <property type="project" value="UniProtKB-ARBA"/>
</dbReference>
<feature type="domain" description="Erythromycin biosynthesis protein CIII-like C-terminal" evidence="2">
    <location>
        <begin position="429"/>
        <end position="510"/>
    </location>
</feature>
<comment type="caution">
    <text evidence="3">The sequence shown here is derived from an EMBL/GenBank/DDBJ whole genome shotgun (WGS) entry which is preliminary data.</text>
</comment>
<dbReference type="InterPro" id="IPR050426">
    <property type="entry name" value="Glycosyltransferase_28"/>
</dbReference>
<evidence type="ECO:0000256" key="1">
    <source>
        <dbReference type="ARBA" id="ARBA00022679"/>
    </source>
</evidence>
<feature type="non-terminal residue" evidence="3">
    <location>
        <position position="1"/>
    </location>
</feature>
<dbReference type="EMBL" id="QGMG01000254">
    <property type="protein sequence ID" value="TVY55315.1"/>
    <property type="molecule type" value="Genomic_DNA"/>
</dbReference>
<keyword evidence="4" id="KW-1185">Reference proteome</keyword>
<dbReference type="Pfam" id="PF06722">
    <property type="entry name" value="EryCIII-like_C"/>
    <property type="match status" value="1"/>
</dbReference>
<evidence type="ECO:0000313" key="3">
    <source>
        <dbReference type="EMBL" id="TVY55315.1"/>
    </source>
</evidence>
<accession>A0A7D8YZ83</accession>
<keyword evidence="1 3" id="KW-0808">Transferase</keyword>
<dbReference type="OrthoDB" id="407298at2759"/>
<dbReference type="SUPFAM" id="SSF53756">
    <property type="entry name" value="UDP-Glycosyltransferase/glycogen phosphorylase"/>
    <property type="match status" value="1"/>
</dbReference>
<dbReference type="Gene3D" id="3.40.50.2000">
    <property type="entry name" value="Glycogen Phosphorylase B"/>
    <property type="match status" value="2"/>
</dbReference>
<dbReference type="CDD" id="cd03784">
    <property type="entry name" value="GT1_Gtf-like"/>
    <property type="match status" value="1"/>
</dbReference>
<dbReference type="Proteomes" id="UP000481288">
    <property type="component" value="Unassembled WGS sequence"/>
</dbReference>
<organism evidence="3 4">
    <name type="scientific">Lachnellula cervina</name>
    <dbReference type="NCBI Taxonomy" id="1316786"/>
    <lineage>
        <taxon>Eukaryota</taxon>
        <taxon>Fungi</taxon>
        <taxon>Dikarya</taxon>
        <taxon>Ascomycota</taxon>
        <taxon>Pezizomycotina</taxon>
        <taxon>Leotiomycetes</taxon>
        <taxon>Helotiales</taxon>
        <taxon>Lachnaceae</taxon>
        <taxon>Lachnellula</taxon>
    </lineage>
</organism>
<reference evidence="3 4" key="1">
    <citation type="submission" date="2018-05" db="EMBL/GenBank/DDBJ databases">
        <title>Whole genome sequencing for identification of molecular markers to develop diagnostic detection tools for the regulated plant pathogen Lachnellula willkommii.</title>
        <authorList>
            <person name="Giroux E."/>
            <person name="Bilodeau G."/>
        </authorList>
    </citation>
    <scope>NUCLEOTIDE SEQUENCE [LARGE SCALE GENOMIC DNA]</scope>
    <source>
        <strain evidence="3 4">CBS 625.97</strain>
    </source>
</reference>
<dbReference type="PANTHER" id="PTHR48050">
    <property type="entry name" value="STEROL 3-BETA-GLUCOSYLTRANSFERASE"/>
    <property type="match status" value="1"/>
</dbReference>
<evidence type="ECO:0000313" key="4">
    <source>
        <dbReference type="Proteomes" id="UP000481288"/>
    </source>
</evidence>
<dbReference type="InterPro" id="IPR002213">
    <property type="entry name" value="UDP_glucos_trans"/>
</dbReference>